<dbReference type="InParanoid" id="A0A3M0C8B5"/>
<proteinExistence type="predicted"/>
<organism evidence="4 5">
    <name type="scientific">Eilatimonas milleporae</name>
    <dbReference type="NCBI Taxonomy" id="911205"/>
    <lineage>
        <taxon>Bacteria</taxon>
        <taxon>Pseudomonadati</taxon>
        <taxon>Pseudomonadota</taxon>
        <taxon>Alphaproteobacteria</taxon>
        <taxon>Kordiimonadales</taxon>
        <taxon>Kordiimonadaceae</taxon>
        <taxon>Eilatimonas</taxon>
    </lineage>
</organism>
<sequence>MTIGKFMAGGLMALCLGAGAAPSVLAQQQQQQSHKSGWYGSLGGSLGFRSDSNNSGALTGDFTTGAGTNIPAGTVLDSGTALGWNTEYDTGFGLNGAVGYRLGNGFRVEAELAYFDNDVDLHNGLTAGANALDGEDAGVLTTGSANVGATVGSVIADGRGSTSILAPMLNAYYDFNLDSPLKPYLGGGIGWAMTDVEFNPSGVDIADDDDDSFAWQLKGGLTFDVSNRVELFAEYRYFNGGDANVDLNLLPASLDVENEIHSVGVGLRFNLY</sequence>
<dbReference type="SUPFAM" id="SSF56925">
    <property type="entry name" value="OMPA-like"/>
    <property type="match status" value="1"/>
</dbReference>
<evidence type="ECO:0000313" key="4">
    <source>
        <dbReference type="EMBL" id="RMB04600.1"/>
    </source>
</evidence>
<accession>A0A3M0C8B5</accession>
<evidence type="ECO:0000259" key="3">
    <source>
        <dbReference type="Pfam" id="PF13505"/>
    </source>
</evidence>
<dbReference type="Proteomes" id="UP000271227">
    <property type="component" value="Unassembled WGS sequence"/>
</dbReference>
<protein>
    <submittedName>
        <fullName evidence="4">Outer membrane protein with beta-barrel domain</fullName>
    </submittedName>
</protein>
<dbReference type="Pfam" id="PF13505">
    <property type="entry name" value="OMP_b-brl"/>
    <property type="match status" value="1"/>
</dbReference>
<keyword evidence="5" id="KW-1185">Reference proteome</keyword>
<name>A0A3M0C8B5_9PROT</name>
<dbReference type="Gene3D" id="2.40.160.20">
    <property type="match status" value="1"/>
</dbReference>
<dbReference type="RefSeq" id="WP_170163852.1">
    <property type="nucleotide sequence ID" value="NZ_REFR01000013.1"/>
</dbReference>
<feature type="domain" description="Outer membrane protein beta-barrel" evidence="3">
    <location>
        <begin position="22"/>
        <end position="269"/>
    </location>
</feature>
<evidence type="ECO:0000256" key="1">
    <source>
        <dbReference type="ARBA" id="ARBA00022729"/>
    </source>
</evidence>
<dbReference type="EMBL" id="REFR01000013">
    <property type="protein sequence ID" value="RMB04600.1"/>
    <property type="molecule type" value="Genomic_DNA"/>
</dbReference>
<feature type="signal peptide" evidence="2">
    <location>
        <begin position="1"/>
        <end position="20"/>
    </location>
</feature>
<dbReference type="InterPro" id="IPR027385">
    <property type="entry name" value="Beta-barrel_OMP"/>
</dbReference>
<evidence type="ECO:0000256" key="2">
    <source>
        <dbReference type="SAM" id="SignalP"/>
    </source>
</evidence>
<reference evidence="4 5" key="1">
    <citation type="submission" date="2018-10" db="EMBL/GenBank/DDBJ databases">
        <title>Genomic Encyclopedia of Archaeal and Bacterial Type Strains, Phase II (KMG-II): from individual species to whole genera.</title>
        <authorList>
            <person name="Goeker M."/>
        </authorList>
    </citation>
    <scope>NUCLEOTIDE SEQUENCE [LARGE SCALE GENOMIC DNA]</scope>
    <source>
        <strain evidence="4 5">DSM 25217</strain>
    </source>
</reference>
<keyword evidence="1 2" id="KW-0732">Signal</keyword>
<dbReference type="AlphaFoldDB" id="A0A3M0C8B5"/>
<evidence type="ECO:0000313" key="5">
    <source>
        <dbReference type="Proteomes" id="UP000271227"/>
    </source>
</evidence>
<feature type="chain" id="PRO_5018160082" evidence="2">
    <location>
        <begin position="21"/>
        <end position="272"/>
    </location>
</feature>
<dbReference type="InterPro" id="IPR011250">
    <property type="entry name" value="OMP/PagP_B-barrel"/>
</dbReference>
<gene>
    <name evidence="4" type="ORF">BXY39_2869</name>
</gene>
<comment type="caution">
    <text evidence="4">The sequence shown here is derived from an EMBL/GenBank/DDBJ whole genome shotgun (WGS) entry which is preliminary data.</text>
</comment>